<dbReference type="EMBL" id="DXFH01000005">
    <property type="protein sequence ID" value="HIX35210.1"/>
    <property type="molecule type" value="Genomic_DNA"/>
</dbReference>
<accession>A0A9D2AKY2</accession>
<dbReference type="AlphaFoldDB" id="A0A9D2AKY2"/>
<gene>
    <name evidence="1" type="ORF">H9856_02185</name>
</gene>
<protein>
    <submittedName>
        <fullName evidence="1">Uncharacterized protein</fullName>
    </submittedName>
</protein>
<organism evidence="1 2">
    <name type="scientific">Candidatus Limosilactobacillus merdigallinarum</name>
    <dbReference type="NCBI Taxonomy" id="2838652"/>
    <lineage>
        <taxon>Bacteria</taxon>
        <taxon>Bacillati</taxon>
        <taxon>Bacillota</taxon>
        <taxon>Bacilli</taxon>
        <taxon>Lactobacillales</taxon>
        <taxon>Lactobacillaceae</taxon>
        <taxon>Limosilactobacillus</taxon>
    </lineage>
</organism>
<evidence type="ECO:0000313" key="2">
    <source>
        <dbReference type="Proteomes" id="UP000824231"/>
    </source>
</evidence>
<proteinExistence type="predicted"/>
<comment type="caution">
    <text evidence="1">The sequence shown here is derived from an EMBL/GenBank/DDBJ whole genome shotgun (WGS) entry which is preliminary data.</text>
</comment>
<sequence>MQKKPAIPLTSFPDSPKRKLNVLRQAAFDLTAITTSETFKLKNVKPDKIILPTFMLEPNDFKATMKNLANQYLTIYGDYGGGNLQPLALVNDNDIELIKTELDNNVVEFGALGRYPIRRFSKQKKDNSSPIVSYVTGAGHKLVITVHHVEPHKKRIIMQVIHSKNGIDQLINIKIMKYLATNGQIILNGEQIDLSEYIHPLSKSKLNEVNEWINSLTIINRVSKQVHIDFYNDYSNEQLMNEFNSILSFINDRENLSGREVVPAAFKYGSNLVGIVKAKKAYWNFFDADLKNNIGVLGASESDKNQFCEINPYLIGEQLGHSITEYMDKKKKQKDADKENKRVDELVMDLFQLSEADKQSIRDFTFKSH</sequence>
<dbReference type="Proteomes" id="UP000824231">
    <property type="component" value="Unassembled WGS sequence"/>
</dbReference>
<reference evidence="1" key="2">
    <citation type="submission" date="2021-04" db="EMBL/GenBank/DDBJ databases">
        <authorList>
            <person name="Gilroy R."/>
        </authorList>
    </citation>
    <scope>NUCLEOTIDE SEQUENCE</scope>
    <source>
        <strain evidence="1">ChiSxjej3B15-572</strain>
    </source>
</reference>
<evidence type="ECO:0000313" key="1">
    <source>
        <dbReference type="EMBL" id="HIX35210.1"/>
    </source>
</evidence>
<name>A0A9D2AKY2_9LACO</name>
<reference evidence="1" key="1">
    <citation type="journal article" date="2021" name="PeerJ">
        <title>Extensive microbial diversity within the chicken gut microbiome revealed by metagenomics and culture.</title>
        <authorList>
            <person name="Gilroy R."/>
            <person name="Ravi A."/>
            <person name="Getino M."/>
            <person name="Pursley I."/>
            <person name="Horton D.L."/>
            <person name="Alikhan N.F."/>
            <person name="Baker D."/>
            <person name="Gharbi K."/>
            <person name="Hall N."/>
            <person name="Watson M."/>
            <person name="Adriaenssens E.M."/>
            <person name="Foster-Nyarko E."/>
            <person name="Jarju S."/>
            <person name="Secka A."/>
            <person name="Antonio M."/>
            <person name="Oren A."/>
            <person name="Chaudhuri R.R."/>
            <person name="La Ragione R."/>
            <person name="Hildebrand F."/>
            <person name="Pallen M.J."/>
        </authorList>
    </citation>
    <scope>NUCLEOTIDE SEQUENCE</scope>
    <source>
        <strain evidence="1">ChiSxjej3B15-572</strain>
    </source>
</reference>